<evidence type="ECO:0000313" key="6">
    <source>
        <dbReference type="Proteomes" id="UP000542742"/>
    </source>
</evidence>
<dbReference type="Gene3D" id="1.10.530.10">
    <property type="match status" value="1"/>
</dbReference>
<dbReference type="Gene3D" id="3.10.350.10">
    <property type="entry name" value="LysM domain"/>
    <property type="match status" value="1"/>
</dbReference>
<dbReference type="RefSeq" id="WP_184953824.1">
    <property type="nucleotide sequence ID" value="NZ_BOMC01000066.1"/>
</dbReference>
<evidence type="ECO:0000259" key="4">
    <source>
        <dbReference type="PROSITE" id="PS51782"/>
    </source>
</evidence>
<dbReference type="PANTHER" id="PTHR34700:SF4">
    <property type="entry name" value="PHAGE-LIKE ELEMENT PBSX PROTEIN XKDP"/>
    <property type="match status" value="1"/>
</dbReference>
<dbReference type="PROSITE" id="PS51782">
    <property type="entry name" value="LYSM"/>
    <property type="match status" value="1"/>
</dbReference>
<dbReference type="Proteomes" id="UP000542742">
    <property type="component" value="Unassembled WGS sequence"/>
</dbReference>
<evidence type="ECO:0000256" key="1">
    <source>
        <dbReference type="ARBA" id="ARBA00010830"/>
    </source>
</evidence>
<sequence>MARVCPSARAALAIATAGVTGITSLIGPIATTPAAAAPAATAEVNWDAIAECESGGDWSINTGNGYYGGLQFSRSTWRAYGGSRFARTADQASRTEQIAIAERVRDGQGLGAWPTCGRRASSTRQYRAAQLAEARADRAAAAATAQATTTDAPTAQATATAGSVTRSTPTRAKKRVYIVRAGDTLAVIAQRTNYPGGWRALHRLNRDVLSSPHRIYPGQPLAL</sequence>
<dbReference type="InterPro" id="IPR023346">
    <property type="entry name" value="Lysozyme-like_dom_sf"/>
</dbReference>
<dbReference type="EMBL" id="JACHMF010000001">
    <property type="protein sequence ID" value="MBB4695486.1"/>
    <property type="molecule type" value="Genomic_DNA"/>
</dbReference>
<comment type="similarity">
    <text evidence="1">Belongs to the transglycosylase family. Rpf subfamily.</text>
</comment>
<evidence type="ECO:0000313" key="5">
    <source>
        <dbReference type="EMBL" id="MBB4695486.1"/>
    </source>
</evidence>
<reference evidence="5 6" key="1">
    <citation type="submission" date="2020-08" db="EMBL/GenBank/DDBJ databases">
        <title>Sequencing the genomes of 1000 actinobacteria strains.</title>
        <authorList>
            <person name="Klenk H.-P."/>
        </authorList>
    </citation>
    <scope>NUCLEOTIDE SEQUENCE [LARGE SCALE GENOMIC DNA]</scope>
    <source>
        <strain evidence="5 6">DSM 45518</strain>
    </source>
</reference>
<dbReference type="InterPro" id="IPR052196">
    <property type="entry name" value="Bact_Kbp"/>
</dbReference>
<dbReference type="CDD" id="cd13925">
    <property type="entry name" value="RPF"/>
    <property type="match status" value="1"/>
</dbReference>
<keyword evidence="6" id="KW-1185">Reference proteome</keyword>
<evidence type="ECO:0000256" key="3">
    <source>
        <dbReference type="SAM" id="MobiDB-lite"/>
    </source>
</evidence>
<dbReference type="PANTHER" id="PTHR34700">
    <property type="entry name" value="POTASSIUM BINDING PROTEIN KBP"/>
    <property type="match status" value="1"/>
</dbReference>
<proteinExistence type="inferred from homology"/>
<dbReference type="InterPro" id="IPR036779">
    <property type="entry name" value="LysM_dom_sf"/>
</dbReference>
<dbReference type="Pfam" id="PF06737">
    <property type="entry name" value="Transglycosylas"/>
    <property type="match status" value="1"/>
</dbReference>
<feature type="region of interest" description="Disordered" evidence="3">
    <location>
        <begin position="142"/>
        <end position="167"/>
    </location>
</feature>
<accession>A0A7W7G610</accession>
<keyword evidence="2" id="KW-0378">Hydrolase</keyword>
<gene>
    <name evidence="5" type="ORF">BKA14_005634</name>
</gene>
<dbReference type="GO" id="GO:0016787">
    <property type="term" value="F:hydrolase activity"/>
    <property type="evidence" value="ECO:0007669"/>
    <property type="project" value="UniProtKB-KW"/>
</dbReference>
<feature type="compositionally biased region" description="Low complexity" evidence="3">
    <location>
        <begin position="142"/>
        <end position="161"/>
    </location>
</feature>
<dbReference type="InterPro" id="IPR010618">
    <property type="entry name" value="RPF"/>
</dbReference>
<protein>
    <submittedName>
        <fullName evidence="5">LysM repeat protein</fullName>
    </submittedName>
</protein>
<dbReference type="SUPFAM" id="SSF53955">
    <property type="entry name" value="Lysozyme-like"/>
    <property type="match status" value="1"/>
</dbReference>
<feature type="domain" description="LysM" evidence="4">
    <location>
        <begin position="175"/>
        <end position="223"/>
    </location>
</feature>
<dbReference type="Pfam" id="PF01476">
    <property type="entry name" value="LysM"/>
    <property type="match status" value="1"/>
</dbReference>
<dbReference type="CDD" id="cd00118">
    <property type="entry name" value="LysM"/>
    <property type="match status" value="1"/>
</dbReference>
<organism evidence="5 6">
    <name type="scientific">Paractinoplanes abujensis</name>
    <dbReference type="NCBI Taxonomy" id="882441"/>
    <lineage>
        <taxon>Bacteria</taxon>
        <taxon>Bacillati</taxon>
        <taxon>Actinomycetota</taxon>
        <taxon>Actinomycetes</taxon>
        <taxon>Micromonosporales</taxon>
        <taxon>Micromonosporaceae</taxon>
        <taxon>Paractinoplanes</taxon>
    </lineage>
</organism>
<dbReference type="SUPFAM" id="SSF54106">
    <property type="entry name" value="LysM domain"/>
    <property type="match status" value="1"/>
</dbReference>
<name>A0A7W7G610_9ACTN</name>
<dbReference type="AlphaFoldDB" id="A0A7W7G610"/>
<comment type="caution">
    <text evidence="5">The sequence shown here is derived from an EMBL/GenBank/DDBJ whole genome shotgun (WGS) entry which is preliminary data.</text>
</comment>
<dbReference type="InterPro" id="IPR018392">
    <property type="entry name" value="LysM"/>
</dbReference>
<evidence type="ECO:0000256" key="2">
    <source>
        <dbReference type="ARBA" id="ARBA00022801"/>
    </source>
</evidence>